<comment type="caution">
    <text evidence="1">The sequence shown here is derived from an EMBL/GenBank/DDBJ whole genome shotgun (WGS) entry which is preliminary data.</text>
</comment>
<dbReference type="OrthoDB" id="3209791at2"/>
<dbReference type="RefSeq" id="WP_067028406.1">
    <property type="nucleotide sequence ID" value="NZ_CP038256.1"/>
</dbReference>
<evidence type="ECO:0000313" key="2">
    <source>
        <dbReference type="Proteomes" id="UP000093355"/>
    </source>
</evidence>
<dbReference type="EMBL" id="LXMD01000003">
    <property type="protein sequence ID" value="OCG76376.1"/>
    <property type="molecule type" value="Genomic_DNA"/>
</dbReference>
<proteinExistence type="predicted"/>
<accession>A0A1B9NIH1</accession>
<reference evidence="1 2" key="1">
    <citation type="submission" date="2016-05" db="EMBL/GenBank/DDBJ databases">
        <authorList>
            <person name="Lavstsen T."/>
            <person name="Jespersen J.S."/>
        </authorList>
    </citation>
    <scope>NUCLEOTIDE SEQUENCE [LARGE SCALE GENOMIC DNA]</scope>
    <source>
        <strain evidence="1 2">YLB-01</strain>
    </source>
</reference>
<sequence length="240" mass="25885">MTAVAAPARSGTRSRTLNVVRLQLINSQSLIWVPLLILAGTLVICLFIFAMIPGDGVKPTGAANAPLWYFAALGIQAMTLSFPFSQAMSVTRREFFVGTVMFGAIGSALMASLFLVLALIEQATGGYGMNGMFAYLPWLFEPGWASAWLSYFTITLFLFVIGFWIATLYKRFGTLVLSIVMTALALALVIAIFIITRTGSWPPIIEFFAGLGPLAFTLYGLALTAVIAVGAYLTLRKATV</sequence>
<gene>
    <name evidence="1" type="ORF">A7J15_12275</name>
</gene>
<dbReference type="STRING" id="904291.A7J15_12275"/>
<dbReference type="AlphaFoldDB" id="A0A1B9NIH1"/>
<name>A0A1B9NIH1_9MICO</name>
<organism evidence="1 2">
    <name type="scientific">Microbacterium sediminis</name>
    <dbReference type="NCBI Taxonomy" id="904291"/>
    <lineage>
        <taxon>Bacteria</taxon>
        <taxon>Bacillati</taxon>
        <taxon>Actinomycetota</taxon>
        <taxon>Actinomycetes</taxon>
        <taxon>Micrococcales</taxon>
        <taxon>Microbacteriaceae</taxon>
        <taxon>Microbacterium</taxon>
    </lineage>
</organism>
<dbReference type="Proteomes" id="UP000093355">
    <property type="component" value="Unassembled WGS sequence"/>
</dbReference>
<protein>
    <submittedName>
        <fullName evidence="1">Uncharacterized protein</fullName>
    </submittedName>
</protein>
<evidence type="ECO:0000313" key="1">
    <source>
        <dbReference type="EMBL" id="OCG76376.1"/>
    </source>
</evidence>
<keyword evidence="2" id="KW-1185">Reference proteome</keyword>